<feature type="non-terminal residue" evidence="3">
    <location>
        <position position="134"/>
    </location>
</feature>
<dbReference type="EMBL" id="BDQV01000138">
    <property type="protein sequence ID" value="GAY56461.1"/>
    <property type="molecule type" value="Genomic_DNA"/>
</dbReference>
<keyword evidence="2" id="KW-0472">Membrane</keyword>
<evidence type="ECO:0000313" key="3">
    <source>
        <dbReference type="EMBL" id="GAY56461.1"/>
    </source>
</evidence>
<organism evidence="3 4">
    <name type="scientific">Citrus unshiu</name>
    <name type="common">Satsuma mandarin</name>
    <name type="synonym">Citrus nobilis var. unshiu</name>
    <dbReference type="NCBI Taxonomy" id="55188"/>
    <lineage>
        <taxon>Eukaryota</taxon>
        <taxon>Viridiplantae</taxon>
        <taxon>Streptophyta</taxon>
        <taxon>Embryophyta</taxon>
        <taxon>Tracheophyta</taxon>
        <taxon>Spermatophyta</taxon>
        <taxon>Magnoliopsida</taxon>
        <taxon>eudicotyledons</taxon>
        <taxon>Gunneridae</taxon>
        <taxon>Pentapetalae</taxon>
        <taxon>rosids</taxon>
        <taxon>malvids</taxon>
        <taxon>Sapindales</taxon>
        <taxon>Rutaceae</taxon>
        <taxon>Aurantioideae</taxon>
        <taxon>Citrus</taxon>
    </lineage>
</organism>
<keyword evidence="4" id="KW-1185">Reference proteome</keyword>
<comment type="caution">
    <text evidence="3">The sequence shown here is derived from an EMBL/GenBank/DDBJ whole genome shotgun (WGS) entry which is preliminary data.</text>
</comment>
<evidence type="ECO:0000256" key="1">
    <source>
        <dbReference type="ARBA" id="ARBA00004141"/>
    </source>
</evidence>
<evidence type="ECO:0000256" key="2">
    <source>
        <dbReference type="SAM" id="Phobius"/>
    </source>
</evidence>
<reference evidence="3 4" key="1">
    <citation type="journal article" date="2017" name="Front. Genet.">
        <title>Draft sequencing of the heterozygous diploid genome of Satsuma (Citrus unshiu Marc.) using a hybrid assembly approach.</title>
        <authorList>
            <person name="Shimizu T."/>
            <person name="Tanizawa Y."/>
            <person name="Mochizuki T."/>
            <person name="Nagasaki H."/>
            <person name="Yoshioka T."/>
            <person name="Toyoda A."/>
            <person name="Fujiyama A."/>
            <person name="Kaminuma E."/>
            <person name="Nakamura Y."/>
        </authorList>
    </citation>
    <scope>NUCLEOTIDE SEQUENCE [LARGE SCALE GENOMIC DNA]</scope>
    <source>
        <strain evidence="4">cv. Miyagawa wase</strain>
    </source>
</reference>
<gene>
    <name evidence="3" type="ORF">CUMW_172070</name>
</gene>
<protein>
    <submittedName>
        <fullName evidence="3">Uncharacterized protein</fullName>
    </submittedName>
</protein>
<keyword evidence="2" id="KW-0812">Transmembrane</keyword>
<evidence type="ECO:0000313" key="4">
    <source>
        <dbReference type="Proteomes" id="UP000236630"/>
    </source>
</evidence>
<keyword evidence="2" id="KW-1133">Transmembrane helix</keyword>
<dbReference type="Pfam" id="PF05758">
    <property type="entry name" value="Ycf1"/>
    <property type="match status" value="1"/>
</dbReference>
<accession>A0A2H5PVU8</accession>
<dbReference type="AlphaFoldDB" id="A0A2H5PVU8"/>
<dbReference type="InterPro" id="IPR008896">
    <property type="entry name" value="TIC214"/>
</dbReference>
<feature type="transmembrane region" description="Helical" evidence="2">
    <location>
        <begin position="40"/>
        <end position="59"/>
    </location>
</feature>
<comment type="subcellular location">
    <subcellularLocation>
        <location evidence="1">Membrane</location>
        <topology evidence="1">Multi-pass membrane protein</topology>
    </subcellularLocation>
</comment>
<dbReference type="STRING" id="55188.A0A2H5PVU8"/>
<name>A0A2H5PVU8_CITUN</name>
<dbReference type="GO" id="GO:0016020">
    <property type="term" value="C:membrane"/>
    <property type="evidence" value="ECO:0007669"/>
    <property type="project" value="UniProtKB-SubCell"/>
</dbReference>
<dbReference type="Proteomes" id="UP000236630">
    <property type="component" value="Unassembled WGS sequence"/>
</dbReference>
<sequence length="134" mass="15952">MEEIEEGISNNWYYKGTTNEIYYAPLHPAFRIPYKITTLYLSYFCIISSGIIPNIYFNYITSTTRTSMHNLSIQYLFPSNLIFQSFNHFLLPSSMSARLDVIYNKQFWWLVNLSHFIHEMGWIGISFDETKEVY</sequence>
<proteinExistence type="predicted"/>